<dbReference type="InterPro" id="IPR051679">
    <property type="entry name" value="DASS-Related_Transporters"/>
</dbReference>
<evidence type="ECO:0000256" key="4">
    <source>
        <dbReference type="ARBA" id="ARBA00022989"/>
    </source>
</evidence>
<keyword evidence="2" id="KW-1003">Cell membrane</keyword>
<feature type="transmembrane region" description="Helical" evidence="6">
    <location>
        <begin position="438"/>
        <end position="462"/>
    </location>
</feature>
<proteinExistence type="predicted"/>
<evidence type="ECO:0000256" key="2">
    <source>
        <dbReference type="ARBA" id="ARBA00022475"/>
    </source>
</evidence>
<keyword evidence="3 6" id="KW-0812">Transmembrane</keyword>
<evidence type="ECO:0000313" key="7">
    <source>
        <dbReference type="EMBL" id="RHJ84142.1"/>
    </source>
</evidence>
<dbReference type="Pfam" id="PF03606">
    <property type="entry name" value="DcuC"/>
    <property type="match status" value="1"/>
</dbReference>
<dbReference type="PANTHER" id="PTHR43652">
    <property type="entry name" value="BASIC AMINO ACID ANTIPORTER YFCC-RELATED"/>
    <property type="match status" value="1"/>
</dbReference>
<dbReference type="RefSeq" id="WP_067533471.1">
    <property type="nucleotide sequence ID" value="NZ_AP025567.1"/>
</dbReference>
<reference evidence="7 8" key="1">
    <citation type="submission" date="2018-08" db="EMBL/GenBank/DDBJ databases">
        <title>A genome reference for cultivated species of the human gut microbiota.</title>
        <authorList>
            <person name="Zou Y."/>
            <person name="Xue W."/>
            <person name="Luo G."/>
        </authorList>
    </citation>
    <scope>NUCLEOTIDE SEQUENCE [LARGE SCALE GENOMIC DNA]</scope>
    <source>
        <strain evidence="7 8">AM07-24</strain>
    </source>
</reference>
<evidence type="ECO:0000256" key="5">
    <source>
        <dbReference type="ARBA" id="ARBA00023136"/>
    </source>
</evidence>
<keyword evidence="5 6" id="KW-0472">Membrane</keyword>
<feature type="transmembrane region" description="Helical" evidence="6">
    <location>
        <begin position="168"/>
        <end position="191"/>
    </location>
</feature>
<evidence type="ECO:0000313" key="8">
    <source>
        <dbReference type="Proteomes" id="UP000284841"/>
    </source>
</evidence>
<feature type="transmembrane region" description="Helical" evidence="6">
    <location>
        <begin position="82"/>
        <end position="107"/>
    </location>
</feature>
<accession>A0A415DV97</accession>
<feature type="transmembrane region" description="Helical" evidence="6">
    <location>
        <begin position="257"/>
        <end position="274"/>
    </location>
</feature>
<evidence type="ECO:0000256" key="6">
    <source>
        <dbReference type="SAM" id="Phobius"/>
    </source>
</evidence>
<gene>
    <name evidence="7" type="ORF">DW099_18275</name>
</gene>
<keyword evidence="4 6" id="KW-1133">Transmembrane helix</keyword>
<dbReference type="Proteomes" id="UP000284841">
    <property type="component" value="Unassembled WGS sequence"/>
</dbReference>
<feature type="transmembrane region" description="Helical" evidence="6">
    <location>
        <begin position="371"/>
        <end position="393"/>
    </location>
</feature>
<comment type="subcellular location">
    <subcellularLocation>
        <location evidence="1">Cell membrane</location>
        <topology evidence="1">Multi-pass membrane protein</topology>
    </subcellularLocation>
</comment>
<protein>
    <submittedName>
        <fullName evidence="7">YfcC family protein</fullName>
    </submittedName>
</protein>
<keyword evidence="8" id="KW-1185">Reference proteome</keyword>
<feature type="transmembrane region" description="Helical" evidence="6">
    <location>
        <begin position="20"/>
        <end position="41"/>
    </location>
</feature>
<feature type="transmembrane region" description="Helical" evidence="6">
    <location>
        <begin position="119"/>
        <end position="135"/>
    </location>
</feature>
<dbReference type="InterPro" id="IPR018385">
    <property type="entry name" value="C4_dicarb_anaerob_car-like"/>
</dbReference>
<feature type="transmembrane region" description="Helical" evidence="6">
    <location>
        <begin position="414"/>
        <end position="432"/>
    </location>
</feature>
<dbReference type="GO" id="GO:0005886">
    <property type="term" value="C:plasma membrane"/>
    <property type="evidence" value="ECO:0007669"/>
    <property type="project" value="UniProtKB-SubCell"/>
</dbReference>
<evidence type="ECO:0000256" key="1">
    <source>
        <dbReference type="ARBA" id="ARBA00004651"/>
    </source>
</evidence>
<dbReference type="EMBL" id="QRMS01000007">
    <property type="protein sequence ID" value="RHJ84142.1"/>
    <property type="molecule type" value="Genomic_DNA"/>
</dbReference>
<comment type="caution">
    <text evidence="7">The sequence shown here is derived from an EMBL/GenBank/DDBJ whole genome shotgun (WGS) entry which is preliminary data.</text>
</comment>
<feature type="transmembrane region" description="Helical" evidence="6">
    <location>
        <begin position="203"/>
        <end position="222"/>
    </location>
</feature>
<feature type="transmembrane region" description="Helical" evidence="6">
    <location>
        <begin position="141"/>
        <end position="161"/>
    </location>
</feature>
<dbReference type="GeneID" id="83002935"/>
<dbReference type="PANTHER" id="PTHR43652:SF2">
    <property type="entry name" value="BASIC AMINO ACID ANTIPORTER YFCC-RELATED"/>
    <property type="match status" value="1"/>
</dbReference>
<dbReference type="STRING" id="1776384.GCA_900086585_00523"/>
<feature type="transmembrane region" description="Helical" evidence="6">
    <location>
        <begin position="318"/>
        <end position="339"/>
    </location>
</feature>
<sequence>MPTLNDKKKKFKFPSSTLMLFSIIVIIAILTYIVPAGQYAYVDQGGTQVVDGSSFQYVEQNPVNPFRVFVAIQEGFLNGAQIIFLILFGYFWVYSVMQTGAFTAMINRLLGSKARDSKLFIPIVMLVFSLAGSTYGEFETVYGLIPIFVALAIALGYDALVGMCMSGVAVAVGFASATTNPFTIGIAQTFGDLPMFSGLGYRWVIFGVFYLVSMALVMRYAMKVKKDPTKSLVYGEDYSAFKVETDANMEFTAKHKLLMLGMVVTVITIVYGSLKLGWYINEMSGVFIISGILSSVIGGKRPEGIATDLITSISEMTVAMVVVGLSRTILVIMQNGVIIDTVIHGMNSMMQGLPTWATGEMMLVVQNILNFFIPSGSGQAAAIMPIMIPLADLTELNRQIAVLAYQFGDGFSNLLWPTGACAIMCGIAKIPMGKWYKFFLPIFGIMFLLQSFFVILAVFIGYH</sequence>
<dbReference type="OrthoDB" id="255482at2"/>
<organism evidence="7 8">
    <name type="scientific">Emergencia timonensis</name>
    <dbReference type="NCBI Taxonomy" id="1776384"/>
    <lineage>
        <taxon>Bacteria</taxon>
        <taxon>Bacillati</taxon>
        <taxon>Bacillota</taxon>
        <taxon>Clostridia</taxon>
        <taxon>Peptostreptococcales</taxon>
        <taxon>Anaerovoracaceae</taxon>
        <taxon>Emergencia</taxon>
    </lineage>
</organism>
<name>A0A415DV97_9FIRM</name>
<evidence type="ECO:0000256" key="3">
    <source>
        <dbReference type="ARBA" id="ARBA00022692"/>
    </source>
</evidence>
<dbReference type="AlphaFoldDB" id="A0A415DV97"/>